<evidence type="ECO:0000259" key="3">
    <source>
        <dbReference type="Pfam" id="PF14698"/>
    </source>
</evidence>
<dbReference type="Pfam" id="PF14698">
    <property type="entry name" value="ASL_C2"/>
    <property type="match status" value="1"/>
</dbReference>
<evidence type="ECO:0000313" key="5">
    <source>
        <dbReference type="Proteomes" id="UP001497623"/>
    </source>
</evidence>
<comment type="caution">
    <text evidence="4">The sequence shown here is derived from an EMBL/GenBank/DDBJ whole genome shotgun (WGS) entry which is preliminary data.</text>
</comment>
<gene>
    <name evidence="4" type="ORF">MNOR_LOCUS18919</name>
</gene>
<dbReference type="InterPro" id="IPR022761">
    <property type="entry name" value="Fumarate_lyase_N"/>
</dbReference>
<organism evidence="4 5">
    <name type="scientific">Meganyctiphanes norvegica</name>
    <name type="common">Northern krill</name>
    <name type="synonym">Thysanopoda norvegica</name>
    <dbReference type="NCBI Taxonomy" id="48144"/>
    <lineage>
        <taxon>Eukaryota</taxon>
        <taxon>Metazoa</taxon>
        <taxon>Ecdysozoa</taxon>
        <taxon>Arthropoda</taxon>
        <taxon>Crustacea</taxon>
        <taxon>Multicrustacea</taxon>
        <taxon>Malacostraca</taxon>
        <taxon>Eumalacostraca</taxon>
        <taxon>Eucarida</taxon>
        <taxon>Euphausiacea</taxon>
        <taxon>Euphausiidae</taxon>
        <taxon>Meganyctiphanes</taxon>
    </lineage>
</organism>
<comment type="similarity">
    <text evidence="1">Belongs to the lyase 1 family. Argininosuccinate lyase subfamily.</text>
</comment>
<dbReference type="PANTHER" id="PTHR43814:SF1">
    <property type="entry name" value="ARGININOSUCCINATE LYASE"/>
    <property type="match status" value="1"/>
</dbReference>
<feature type="domain" description="Fumarate lyase N-terminal" evidence="2">
    <location>
        <begin position="33"/>
        <end position="328"/>
    </location>
</feature>
<dbReference type="InterPro" id="IPR009049">
    <property type="entry name" value="Argininosuccinate_lyase"/>
</dbReference>
<accession>A0AAV2R4J9</accession>
<dbReference type="Pfam" id="PF00206">
    <property type="entry name" value="Lyase_1"/>
    <property type="match status" value="1"/>
</dbReference>
<dbReference type="GO" id="GO:0042450">
    <property type="term" value="P:L-arginine biosynthetic process via ornithine"/>
    <property type="evidence" value="ECO:0007669"/>
    <property type="project" value="InterPro"/>
</dbReference>
<reference evidence="4 5" key="1">
    <citation type="submission" date="2024-05" db="EMBL/GenBank/DDBJ databases">
        <authorList>
            <person name="Wallberg A."/>
        </authorList>
    </citation>
    <scope>NUCLEOTIDE SEQUENCE [LARGE SCALE GENOMIC DNA]</scope>
</reference>
<dbReference type="NCBIfam" id="TIGR00838">
    <property type="entry name" value="argH"/>
    <property type="match status" value="1"/>
</dbReference>
<dbReference type="PANTHER" id="PTHR43814">
    <property type="entry name" value="ARGININOSUCCINATE LYASE"/>
    <property type="match status" value="1"/>
</dbReference>
<evidence type="ECO:0000313" key="4">
    <source>
        <dbReference type="EMBL" id="CAL4108551.1"/>
    </source>
</evidence>
<dbReference type="InterPro" id="IPR024083">
    <property type="entry name" value="Fumarase/histidase_N"/>
</dbReference>
<dbReference type="Proteomes" id="UP001497623">
    <property type="component" value="Unassembled WGS sequence"/>
</dbReference>
<dbReference type="GO" id="GO:0004056">
    <property type="term" value="F:argininosuccinate lyase activity"/>
    <property type="evidence" value="ECO:0007669"/>
    <property type="project" value="InterPro"/>
</dbReference>
<dbReference type="FunFam" id="1.10.275.10:FF:000002">
    <property type="entry name" value="Argininosuccinate lyase"/>
    <property type="match status" value="1"/>
</dbReference>
<dbReference type="FunFam" id="1.10.40.30:FF:000001">
    <property type="entry name" value="Argininosuccinate lyase"/>
    <property type="match status" value="1"/>
</dbReference>
<dbReference type="PRINTS" id="PR00149">
    <property type="entry name" value="FUMRATELYASE"/>
</dbReference>
<dbReference type="InterPro" id="IPR029419">
    <property type="entry name" value="Arg_succ_lyase_C"/>
</dbReference>
<proteinExistence type="inferred from homology"/>
<sequence>MVAAQLTVYNYVPPAAAAAAAAAANESNKLWGGRFTGQVDPTMEAFNSSIAYDKVMWKEDIQVSVSYSSALARAEVITWDECQQIHLGLATVQEEWKSGTFNIQSSDEDIHTANERRLTELIGDVGRKVHTGRSRNDQVASDIRLWLMSHIKELTNHLKYLIQVLVSRAEQECDILMPGYTHLQRAQPIRWSHWLLSATKTISMKKFISNIVCSNMWPLAQGALAGNPFGVLKVDREILAKELGFSKVSNNSLQAVSDRDFVMEYLFWSSMTCLHLSRLAEDLIIFSSREFGFVQLADAYSTGSSLMPQKKNPDSLELIRGKAGRINGHLFGFMMVVKGLPSTYNKDLQEDKEPLFDTADTMTKLVTVATGTVASLKVHKKACESGLSEMMLSTDIAYYLVKKGMSFRTAHGKAGEVVKLAEDLSCNLSQIPLDKLQDVSQLFKDDVSSLWEYENSVEQYKATGGTAKGSVLQQISKAKEFIKNFDI</sequence>
<evidence type="ECO:0000259" key="2">
    <source>
        <dbReference type="Pfam" id="PF00206"/>
    </source>
</evidence>
<dbReference type="FunFam" id="1.20.200.10:FF:000002">
    <property type="entry name" value="Argininosuccinate lyase"/>
    <property type="match status" value="1"/>
</dbReference>
<dbReference type="InterPro" id="IPR008948">
    <property type="entry name" value="L-Aspartase-like"/>
</dbReference>
<dbReference type="CDD" id="cd01359">
    <property type="entry name" value="Argininosuccinate_lyase"/>
    <property type="match status" value="1"/>
</dbReference>
<keyword evidence="5" id="KW-1185">Reference proteome</keyword>
<dbReference type="InterPro" id="IPR020557">
    <property type="entry name" value="Fumarate_lyase_CS"/>
</dbReference>
<dbReference type="PROSITE" id="PS00163">
    <property type="entry name" value="FUMARATE_LYASES"/>
    <property type="match status" value="1"/>
</dbReference>
<feature type="domain" description="Argininosuccinate lyase C-terminal" evidence="3">
    <location>
        <begin position="391"/>
        <end position="458"/>
    </location>
</feature>
<dbReference type="GO" id="GO:0005829">
    <property type="term" value="C:cytosol"/>
    <property type="evidence" value="ECO:0007669"/>
    <property type="project" value="TreeGrafter"/>
</dbReference>
<evidence type="ECO:0000256" key="1">
    <source>
        <dbReference type="ARBA" id="ARBA00010755"/>
    </source>
</evidence>
<dbReference type="SUPFAM" id="SSF48557">
    <property type="entry name" value="L-aspartase-like"/>
    <property type="match status" value="1"/>
</dbReference>
<dbReference type="AlphaFoldDB" id="A0AAV2R4J9"/>
<evidence type="ECO:0008006" key="6">
    <source>
        <dbReference type="Google" id="ProtNLM"/>
    </source>
</evidence>
<dbReference type="Gene3D" id="1.10.40.30">
    <property type="entry name" value="Fumarase/aspartase (C-terminal domain)"/>
    <property type="match status" value="1"/>
</dbReference>
<protein>
    <recommendedName>
        <fullName evidence="6">Argininosuccinate lyase</fullName>
    </recommendedName>
</protein>
<dbReference type="Gene3D" id="1.10.275.10">
    <property type="entry name" value="Fumarase/aspartase (N-terminal domain)"/>
    <property type="match status" value="1"/>
</dbReference>
<dbReference type="PRINTS" id="PR00145">
    <property type="entry name" value="ARGSUCLYASE"/>
</dbReference>
<name>A0AAV2R4J9_MEGNR</name>
<dbReference type="HAMAP" id="MF_00006">
    <property type="entry name" value="Arg_succ_lyase"/>
    <property type="match status" value="1"/>
</dbReference>
<feature type="non-terminal residue" evidence="4">
    <location>
        <position position="487"/>
    </location>
</feature>
<dbReference type="InterPro" id="IPR000362">
    <property type="entry name" value="Fumarate_lyase_fam"/>
</dbReference>
<dbReference type="EMBL" id="CAXKWB010013793">
    <property type="protein sequence ID" value="CAL4108551.1"/>
    <property type="molecule type" value="Genomic_DNA"/>
</dbReference>
<dbReference type="Gene3D" id="1.20.200.10">
    <property type="entry name" value="Fumarase/aspartase (Central domain)"/>
    <property type="match status" value="1"/>
</dbReference>